<dbReference type="InterPro" id="IPR000600">
    <property type="entry name" value="ROK"/>
</dbReference>
<evidence type="ECO:0000313" key="3">
    <source>
        <dbReference type="Proteomes" id="UP000321058"/>
    </source>
</evidence>
<reference evidence="2 3" key="1">
    <citation type="submission" date="2019-07" db="EMBL/GenBank/DDBJ databases">
        <title>Whole genome shotgun sequence of Reyranella soli NBRC 108950.</title>
        <authorList>
            <person name="Hosoyama A."/>
            <person name="Uohara A."/>
            <person name="Ohji S."/>
            <person name="Ichikawa N."/>
        </authorList>
    </citation>
    <scope>NUCLEOTIDE SEQUENCE [LARGE SCALE GENOMIC DNA]</scope>
    <source>
        <strain evidence="2 3">NBRC 108950</strain>
    </source>
</reference>
<protein>
    <submittedName>
        <fullName evidence="2">Polyphosphate glucokinase</fullName>
    </submittedName>
</protein>
<dbReference type="EMBL" id="BKAJ01000149">
    <property type="protein sequence ID" value="GEP60076.1"/>
    <property type="molecule type" value="Genomic_DNA"/>
</dbReference>
<dbReference type="RefSeq" id="WP_147155444.1">
    <property type="nucleotide sequence ID" value="NZ_BKAJ01000149.1"/>
</dbReference>
<comment type="similarity">
    <text evidence="1">Belongs to the ROK (NagC/XylR) family.</text>
</comment>
<dbReference type="GO" id="GO:0016301">
    <property type="term" value="F:kinase activity"/>
    <property type="evidence" value="ECO:0007669"/>
    <property type="project" value="UniProtKB-KW"/>
</dbReference>
<gene>
    <name evidence="2" type="ORF">RSO01_72420</name>
</gene>
<dbReference type="OrthoDB" id="849313at2"/>
<name>A0A512NMA3_9HYPH</name>
<dbReference type="Gene3D" id="3.30.420.40">
    <property type="match status" value="2"/>
</dbReference>
<dbReference type="PANTHER" id="PTHR18964">
    <property type="entry name" value="ROK (REPRESSOR, ORF, KINASE) FAMILY"/>
    <property type="match status" value="1"/>
</dbReference>
<keyword evidence="3" id="KW-1185">Reference proteome</keyword>
<keyword evidence="2" id="KW-0808">Transferase</keyword>
<organism evidence="2 3">
    <name type="scientific">Reyranella soli</name>
    <dbReference type="NCBI Taxonomy" id="1230389"/>
    <lineage>
        <taxon>Bacteria</taxon>
        <taxon>Pseudomonadati</taxon>
        <taxon>Pseudomonadota</taxon>
        <taxon>Alphaproteobacteria</taxon>
        <taxon>Hyphomicrobiales</taxon>
        <taxon>Reyranellaceae</taxon>
        <taxon>Reyranella</taxon>
    </lineage>
</organism>
<dbReference type="InterPro" id="IPR043129">
    <property type="entry name" value="ATPase_NBD"/>
</dbReference>
<evidence type="ECO:0000256" key="1">
    <source>
        <dbReference type="ARBA" id="ARBA00006479"/>
    </source>
</evidence>
<evidence type="ECO:0000313" key="2">
    <source>
        <dbReference type="EMBL" id="GEP60076.1"/>
    </source>
</evidence>
<keyword evidence="2" id="KW-0418">Kinase</keyword>
<proteinExistence type="inferred from homology"/>
<dbReference type="AlphaFoldDB" id="A0A512NMA3"/>
<dbReference type="Proteomes" id="UP000321058">
    <property type="component" value="Unassembled WGS sequence"/>
</dbReference>
<dbReference type="Pfam" id="PF00480">
    <property type="entry name" value="ROK"/>
    <property type="match status" value="1"/>
</dbReference>
<dbReference type="SUPFAM" id="SSF53067">
    <property type="entry name" value="Actin-like ATPase domain"/>
    <property type="match status" value="1"/>
</dbReference>
<comment type="caution">
    <text evidence="2">The sequence shown here is derived from an EMBL/GenBank/DDBJ whole genome shotgun (WGS) entry which is preliminary data.</text>
</comment>
<accession>A0A512NMA3</accession>
<dbReference type="PANTHER" id="PTHR18964:SF149">
    <property type="entry name" value="BIFUNCTIONAL UDP-N-ACETYLGLUCOSAMINE 2-EPIMERASE_N-ACETYLMANNOSAMINE KINASE"/>
    <property type="match status" value="1"/>
</dbReference>
<sequence length="235" mass="24771">MVDVGHKLTLGIDIGGTGLKAAVVGEDLRMLTDRVRVATPVGAPPTTFVEALVGLVTPLGAFDRIAVGFPGVVRNGRVLTAANLGNDKWVGFDLAQALEAALAKPVRVANDADLQGLAVIAGKGVEMVITLGTGFGTGLYCDGQLAPHLEIAHHPFRHGESYDEQLGNATRKVIGGTRWNKRVEKAIGNMRRLTSFDHLFIGGGNAKKITFALAPDITIVSNEAGMEGGVKLWRT</sequence>